<reference evidence="10" key="1">
    <citation type="journal article" date="2014" name="Int. J. Syst. Evol. Microbiol.">
        <title>Complete genome sequence of Corynebacterium casei LMG S-19264T (=DSM 44701T), isolated from a smear-ripened cheese.</title>
        <authorList>
            <consortium name="US DOE Joint Genome Institute (JGI-PGF)"/>
            <person name="Walter F."/>
            <person name="Albersmeier A."/>
            <person name="Kalinowski J."/>
            <person name="Ruckert C."/>
        </authorList>
    </citation>
    <scope>NUCLEOTIDE SEQUENCE</scope>
    <source>
        <strain evidence="10">KCTC 12711</strain>
    </source>
</reference>
<sequence length="343" mass="36763">MIYHKTPRRVLGIETSCDDTGVAIYDDAEGLLGHVLYSQIKTHQEYGGVVPELAARDHIRKVIPLVDAVLKQTGCDPSSINAVAYTCGPGLAGALLAGSAVAKGLAYAWNVPTIGVHHMEGHLLAPMLEERVPAFPFVALLVSGGHTLLAHVKGIGEYRILGQTLDDAVGEAFDKTAKLLGLGYPGGPAIARVAETGDGTRFSFPRPMVDRPGMDFSYSGLKTAALQATQKNDLDAQTVADIACAFQAAAVETLVIKCERALKHTGTDRLVVAGGVGANLHLRDQLQQTTQRRNAEVFFPRLEFCTDNGAMIALAGCKRLHQAQTEFSFEVKPRWSLEDLPPV</sequence>
<dbReference type="PROSITE" id="PS01016">
    <property type="entry name" value="GLYCOPROTEASE"/>
    <property type="match status" value="1"/>
</dbReference>
<dbReference type="PANTHER" id="PTHR11735">
    <property type="entry name" value="TRNA N6-ADENOSINE THREONYLCARBAMOYLTRANSFERASE"/>
    <property type="match status" value="1"/>
</dbReference>
<comment type="cofactor">
    <cofactor evidence="8">
        <name>Fe(2+)</name>
        <dbReference type="ChEBI" id="CHEBI:29033"/>
    </cofactor>
    <text evidence="8">Binds 1 Fe(2+) ion per subunit.</text>
</comment>
<feature type="binding site" evidence="8">
    <location>
        <position position="174"/>
    </location>
    <ligand>
        <name>substrate</name>
    </ligand>
</feature>
<dbReference type="CDD" id="cd24133">
    <property type="entry name" value="ASKHA_NBD_TsaD_bac"/>
    <property type="match status" value="1"/>
</dbReference>
<comment type="similarity">
    <text evidence="8">Belongs to the KAE1 / TsaD family.</text>
</comment>
<organism evidence="10 11">
    <name type="scientific">Arenicella chitinivorans</name>
    <dbReference type="NCBI Taxonomy" id="1329800"/>
    <lineage>
        <taxon>Bacteria</taxon>
        <taxon>Pseudomonadati</taxon>
        <taxon>Pseudomonadota</taxon>
        <taxon>Gammaproteobacteria</taxon>
        <taxon>Arenicellales</taxon>
        <taxon>Arenicellaceae</taxon>
        <taxon>Arenicella</taxon>
    </lineage>
</organism>
<comment type="function">
    <text evidence="8">Required for the formation of a threonylcarbamoyl group on adenosine at position 37 (t(6)A37) in tRNAs that read codons beginning with adenine. Is involved in the transfer of the threonylcarbamoyl moiety of threonylcarbamoyl-AMP (TC-AMP) to the N6 group of A37, together with TsaE and TsaB. TsaD likely plays a direct catalytic role in this reaction.</text>
</comment>
<evidence type="ECO:0000256" key="7">
    <source>
        <dbReference type="ARBA" id="ARBA00048117"/>
    </source>
</evidence>
<keyword evidence="1 8" id="KW-0963">Cytoplasm</keyword>
<evidence type="ECO:0000256" key="4">
    <source>
        <dbReference type="ARBA" id="ARBA00022723"/>
    </source>
</evidence>
<dbReference type="AlphaFoldDB" id="A0A918VNZ2"/>
<dbReference type="Proteomes" id="UP000614811">
    <property type="component" value="Unassembled WGS sequence"/>
</dbReference>
<name>A0A918VNZ2_9GAMM</name>
<dbReference type="Pfam" id="PF00814">
    <property type="entry name" value="TsaD"/>
    <property type="match status" value="1"/>
</dbReference>
<dbReference type="NCBIfam" id="TIGR00329">
    <property type="entry name" value="gcp_kae1"/>
    <property type="match status" value="1"/>
</dbReference>
<dbReference type="GO" id="GO:0005506">
    <property type="term" value="F:iron ion binding"/>
    <property type="evidence" value="ECO:0007669"/>
    <property type="project" value="UniProtKB-UniRule"/>
</dbReference>
<dbReference type="GO" id="GO:0061711">
    <property type="term" value="F:tRNA N(6)-L-threonylcarbamoyladenine synthase activity"/>
    <property type="evidence" value="ECO:0007669"/>
    <property type="project" value="UniProtKB-EC"/>
</dbReference>
<evidence type="ECO:0000256" key="5">
    <source>
        <dbReference type="ARBA" id="ARBA00023004"/>
    </source>
</evidence>
<comment type="caution">
    <text evidence="10">The sequence shown here is derived from an EMBL/GenBank/DDBJ whole genome shotgun (WGS) entry which is preliminary data.</text>
</comment>
<dbReference type="HAMAP" id="MF_01445">
    <property type="entry name" value="TsaD"/>
    <property type="match status" value="1"/>
</dbReference>
<dbReference type="InterPro" id="IPR022450">
    <property type="entry name" value="TsaD"/>
</dbReference>
<dbReference type="InterPro" id="IPR043129">
    <property type="entry name" value="ATPase_NBD"/>
</dbReference>
<comment type="catalytic activity">
    <reaction evidence="7 8">
        <text>L-threonylcarbamoyladenylate + adenosine(37) in tRNA = N(6)-L-threonylcarbamoyladenosine(37) in tRNA + AMP + H(+)</text>
        <dbReference type="Rhea" id="RHEA:37059"/>
        <dbReference type="Rhea" id="RHEA-COMP:10162"/>
        <dbReference type="Rhea" id="RHEA-COMP:10163"/>
        <dbReference type="ChEBI" id="CHEBI:15378"/>
        <dbReference type="ChEBI" id="CHEBI:73682"/>
        <dbReference type="ChEBI" id="CHEBI:74411"/>
        <dbReference type="ChEBI" id="CHEBI:74418"/>
        <dbReference type="ChEBI" id="CHEBI:456215"/>
        <dbReference type="EC" id="2.3.1.234"/>
    </reaction>
</comment>
<protein>
    <recommendedName>
        <fullName evidence="8">tRNA N6-adenosine threonylcarbamoyltransferase</fullName>
        <ecNumber evidence="8">2.3.1.234</ecNumber>
    </recommendedName>
    <alternativeName>
        <fullName evidence="8">N6-L-threonylcarbamoyladenine synthase</fullName>
        <shortName evidence="8">t(6)A synthase</shortName>
    </alternativeName>
    <alternativeName>
        <fullName evidence="8">t(6)A37 threonylcarbamoyladenosine biosynthesis protein TsaD</fullName>
    </alternativeName>
    <alternativeName>
        <fullName evidence="8">tRNA threonylcarbamoyladenosine biosynthesis protein TsaD</fullName>
    </alternativeName>
</protein>
<feature type="binding site" evidence="8">
    <location>
        <position position="118"/>
    </location>
    <ligand>
        <name>Fe cation</name>
        <dbReference type="ChEBI" id="CHEBI:24875"/>
    </ligand>
</feature>
<keyword evidence="3 8" id="KW-0819">tRNA processing</keyword>
<proteinExistence type="inferred from homology"/>
<evidence type="ECO:0000256" key="8">
    <source>
        <dbReference type="HAMAP-Rule" id="MF_01445"/>
    </source>
</evidence>
<feature type="binding site" evidence="8">
    <location>
        <position position="279"/>
    </location>
    <ligand>
        <name>substrate</name>
    </ligand>
</feature>
<comment type="caution">
    <text evidence="8">Lacks conserved residue(s) required for the propagation of feature annotation.</text>
</comment>
<dbReference type="PANTHER" id="PTHR11735:SF6">
    <property type="entry name" value="TRNA N6-ADENOSINE THREONYLCARBAMOYLTRANSFERASE, MITOCHONDRIAL"/>
    <property type="match status" value="1"/>
</dbReference>
<accession>A0A918VNZ2</accession>
<gene>
    <name evidence="10" type="primary">ygjD</name>
    <name evidence="8" type="synonym">tsaD</name>
    <name evidence="10" type="ORF">GCM10008090_24010</name>
</gene>
<dbReference type="RefSeq" id="WP_189401471.1">
    <property type="nucleotide sequence ID" value="NZ_BMXA01000004.1"/>
</dbReference>
<dbReference type="SUPFAM" id="SSF53067">
    <property type="entry name" value="Actin-like ATPase domain"/>
    <property type="match status" value="2"/>
</dbReference>
<dbReference type="PRINTS" id="PR00789">
    <property type="entry name" value="OSIALOPTASE"/>
</dbReference>
<dbReference type="EMBL" id="BMXA01000004">
    <property type="protein sequence ID" value="GHA13472.1"/>
    <property type="molecule type" value="Genomic_DNA"/>
</dbReference>
<evidence type="ECO:0000256" key="6">
    <source>
        <dbReference type="ARBA" id="ARBA00023315"/>
    </source>
</evidence>
<dbReference type="InterPro" id="IPR017860">
    <property type="entry name" value="Peptidase_M22_CS"/>
</dbReference>
<dbReference type="GO" id="GO:0005737">
    <property type="term" value="C:cytoplasm"/>
    <property type="evidence" value="ECO:0007669"/>
    <property type="project" value="UniProtKB-SubCell"/>
</dbReference>
<keyword evidence="4 8" id="KW-0479">Metal-binding</keyword>
<dbReference type="FunFam" id="3.30.420.40:FF:000040">
    <property type="entry name" value="tRNA N6-adenosine threonylcarbamoyltransferase"/>
    <property type="match status" value="1"/>
</dbReference>
<feature type="binding site" evidence="8">
    <location>
        <position position="122"/>
    </location>
    <ligand>
        <name>Fe cation</name>
        <dbReference type="ChEBI" id="CHEBI:24875"/>
    </ligand>
</feature>
<evidence type="ECO:0000256" key="3">
    <source>
        <dbReference type="ARBA" id="ARBA00022694"/>
    </source>
</evidence>
<evidence type="ECO:0000256" key="1">
    <source>
        <dbReference type="ARBA" id="ARBA00022490"/>
    </source>
</evidence>
<dbReference type="Gene3D" id="3.30.420.40">
    <property type="match status" value="2"/>
</dbReference>
<keyword evidence="5 8" id="KW-0408">Iron</keyword>
<dbReference type="GO" id="GO:0002949">
    <property type="term" value="P:tRNA threonylcarbamoyladenosine modification"/>
    <property type="evidence" value="ECO:0007669"/>
    <property type="project" value="UniProtKB-UniRule"/>
</dbReference>
<feature type="binding site" evidence="8">
    <location>
        <position position="307"/>
    </location>
    <ligand>
        <name>Fe cation</name>
        <dbReference type="ChEBI" id="CHEBI:24875"/>
    </ligand>
</feature>
<feature type="domain" description="Gcp-like" evidence="9">
    <location>
        <begin position="31"/>
        <end position="313"/>
    </location>
</feature>
<keyword evidence="11" id="KW-1185">Reference proteome</keyword>
<evidence type="ECO:0000313" key="11">
    <source>
        <dbReference type="Proteomes" id="UP000614811"/>
    </source>
</evidence>
<evidence type="ECO:0000256" key="2">
    <source>
        <dbReference type="ARBA" id="ARBA00022679"/>
    </source>
</evidence>
<reference evidence="10" key="2">
    <citation type="submission" date="2020-09" db="EMBL/GenBank/DDBJ databases">
        <authorList>
            <person name="Sun Q."/>
            <person name="Kim S."/>
        </authorList>
    </citation>
    <scope>NUCLEOTIDE SEQUENCE</scope>
    <source>
        <strain evidence="10">KCTC 12711</strain>
    </source>
</reference>
<comment type="subcellular location">
    <subcellularLocation>
        <location evidence="8">Cytoplasm</location>
    </subcellularLocation>
</comment>
<dbReference type="InterPro" id="IPR017861">
    <property type="entry name" value="KAE1/TsaD"/>
</dbReference>
<keyword evidence="6 8" id="KW-0012">Acyltransferase</keyword>
<feature type="binding site" evidence="8">
    <location>
        <position position="187"/>
    </location>
    <ligand>
        <name>substrate</name>
    </ligand>
</feature>
<evidence type="ECO:0000313" key="10">
    <source>
        <dbReference type="EMBL" id="GHA13472.1"/>
    </source>
</evidence>
<dbReference type="EC" id="2.3.1.234" evidence="8"/>
<feature type="binding site" evidence="8">
    <location>
        <begin position="141"/>
        <end position="145"/>
    </location>
    <ligand>
        <name>substrate</name>
    </ligand>
</feature>
<evidence type="ECO:0000259" key="9">
    <source>
        <dbReference type="Pfam" id="PF00814"/>
    </source>
</evidence>
<dbReference type="NCBIfam" id="TIGR03723">
    <property type="entry name" value="T6A_TsaD_YgjD"/>
    <property type="match status" value="1"/>
</dbReference>
<keyword evidence="2 8" id="KW-0808">Transferase</keyword>
<dbReference type="InterPro" id="IPR000905">
    <property type="entry name" value="Gcp-like_dom"/>
</dbReference>